<gene>
    <name evidence="2" type="ORF">Q8A70_04940</name>
</gene>
<dbReference type="Proteomes" id="UP001230156">
    <property type="component" value="Unassembled WGS sequence"/>
</dbReference>
<dbReference type="InterPro" id="IPR041685">
    <property type="entry name" value="AAA_GajA/Old/RecF-like"/>
</dbReference>
<evidence type="ECO:0000313" key="3">
    <source>
        <dbReference type="Proteomes" id="UP001230156"/>
    </source>
</evidence>
<name>A0ABU0YH06_9PROT</name>
<dbReference type="InterPro" id="IPR027417">
    <property type="entry name" value="P-loop_NTPase"/>
</dbReference>
<dbReference type="Pfam" id="PF13175">
    <property type="entry name" value="AAA_15"/>
    <property type="match status" value="2"/>
</dbReference>
<dbReference type="RefSeq" id="WP_379954407.1">
    <property type="nucleotide sequence ID" value="NZ_JAUYVI010000002.1"/>
</dbReference>
<feature type="domain" description="Endonuclease GajA/Old nuclease/RecF-like AAA" evidence="1">
    <location>
        <begin position="1"/>
        <end position="49"/>
    </location>
</feature>
<dbReference type="InterPro" id="IPR051396">
    <property type="entry name" value="Bact_Antivir_Def_Nuclease"/>
</dbReference>
<organism evidence="2 3">
    <name type="scientific">Dongia sedimenti</name>
    <dbReference type="NCBI Taxonomy" id="3064282"/>
    <lineage>
        <taxon>Bacteria</taxon>
        <taxon>Pseudomonadati</taxon>
        <taxon>Pseudomonadota</taxon>
        <taxon>Alphaproteobacteria</taxon>
        <taxon>Rhodospirillales</taxon>
        <taxon>Dongiaceae</taxon>
        <taxon>Dongia</taxon>
    </lineage>
</organism>
<sequence length="591" mass="66363">MRIVSFSVQNYRSIVQARKLNISDNLTVLIGQNNEGKSNFLSAIGLVLAILDNLSVASLDDVRRYFQRQQLRRNPARRRIGTTRSLEYEWLRDFPVSLQEAKPKGLSVFTVEFRLTEAETAHFKEEIGHNLNGLLPVQISLGREELKFAIAKQGRGQGPLSQKAREIAAFIGKLFESTYIPAIRPAGLTYEIVEEMVARELSSLQKKEEDRFKKAVEQIEKLQQGVVSALAANIQRTIAQFIPSVREIEIRFDEENISRAIRRSCEIFVDDGVRTSLQEKGDGIKSLIALAMMRHSRNGEQQTESNMLAIEEPESHLHPGAIHEIRRVLLEISQRSQVIITTHCPILVNRDAINSNIVVAKNKATQAKNIAEIRQILGVQTADNLSNTEVMLVVEGEDDRASILHILSLMPAIAPMLQNGRLNAESMGGCSNLRYRLGQLDNTICRHHVLLDDDAAGREAVKKATEAKLLQIRDVTMTVTPDLKESEFEDLVDPRLYAEVIRRQYGVDLGADAFRKSRSKWSSRMEAVFKSQGKPFPDALLTEIKYAVSAAICESKTGFFLAHRRQPIDALAEALVEKLSPEKAKDAVKRN</sequence>
<dbReference type="PANTHER" id="PTHR43581:SF4">
    <property type="entry name" value="ATP_GTP PHOSPHATASE"/>
    <property type="match status" value="1"/>
</dbReference>
<feature type="domain" description="Endonuclease GajA/Old nuclease/RecF-like AAA" evidence="1">
    <location>
        <begin position="189"/>
        <end position="348"/>
    </location>
</feature>
<evidence type="ECO:0000259" key="1">
    <source>
        <dbReference type="Pfam" id="PF13175"/>
    </source>
</evidence>
<dbReference type="PANTHER" id="PTHR43581">
    <property type="entry name" value="ATP/GTP PHOSPHATASE"/>
    <property type="match status" value="1"/>
</dbReference>
<dbReference type="SUPFAM" id="SSF52540">
    <property type="entry name" value="P-loop containing nucleoside triphosphate hydrolases"/>
    <property type="match status" value="1"/>
</dbReference>
<evidence type="ECO:0000313" key="2">
    <source>
        <dbReference type="EMBL" id="MDQ7246996.1"/>
    </source>
</evidence>
<dbReference type="Gene3D" id="3.40.50.300">
    <property type="entry name" value="P-loop containing nucleotide triphosphate hydrolases"/>
    <property type="match status" value="1"/>
</dbReference>
<comment type="caution">
    <text evidence="2">The sequence shown here is derived from an EMBL/GenBank/DDBJ whole genome shotgun (WGS) entry which is preliminary data.</text>
</comment>
<keyword evidence="3" id="KW-1185">Reference proteome</keyword>
<accession>A0ABU0YH06</accession>
<protein>
    <submittedName>
        <fullName evidence="2">AAA family ATPase</fullName>
    </submittedName>
</protein>
<proteinExistence type="predicted"/>
<dbReference type="EMBL" id="JAUYVI010000002">
    <property type="protein sequence ID" value="MDQ7246996.1"/>
    <property type="molecule type" value="Genomic_DNA"/>
</dbReference>
<reference evidence="3" key="1">
    <citation type="submission" date="2023-08" db="EMBL/GenBank/DDBJ databases">
        <title>Rhodospirillaceae gen. nov., a novel taxon isolated from the Yangtze River Yuezi River estuary sludge.</title>
        <authorList>
            <person name="Ruan L."/>
        </authorList>
    </citation>
    <scope>NUCLEOTIDE SEQUENCE [LARGE SCALE GENOMIC DNA]</scope>
    <source>
        <strain evidence="3">R-7</strain>
    </source>
</reference>